<keyword evidence="3" id="KW-0804">Transcription</keyword>
<accession>A0ABV2HY33</accession>
<dbReference type="PANTHER" id="PTHR46796">
    <property type="entry name" value="HTH-TYPE TRANSCRIPTIONAL ACTIVATOR RHAS-RELATED"/>
    <property type="match status" value="1"/>
</dbReference>
<dbReference type="Pfam" id="PF02311">
    <property type="entry name" value="AraC_binding"/>
    <property type="match status" value="1"/>
</dbReference>
<evidence type="ECO:0000256" key="2">
    <source>
        <dbReference type="ARBA" id="ARBA00023125"/>
    </source>
</evidence>
<name>A0ABV2HY33_9HYPH</name>
<keyword evidence="6" id="KW-1185">Reference proteome</keyword>
<dbReference type="Pfam" id="PF12833">
    <property type="entry name" value="HTH_18"/>
    <property type="match status" value="1"/>
</dbReference>
<dbReference type="PANTHER" id="PTHR46796:SF2">
    <property type="entry name" value="TRANSCRIPTIONAL REGULATORY PROTEIN"/>
    <property type="match status" value="1"/>
</dbReference>
<feature type="domain" description="HTH araC/xylS-type" evidence="4">
    <location>
        <begin position="175"/>
        <end position="272"/>
    </location>
</feature>
<evidence type="ECO:0000256" key="1">
    <source>
        <dbReference type="ARBA" id="ARBA00023015"/>
    </source>
</evidence>
<dbReference type="SMART" id="SM00342">
    <property type="entry name" value="HTH_ARAC"/>
    <property type="match status" value="1"/>
</dbReference>
<protein>
    <submittedName>
        <fullName evidence="5">AraC-like DNA-binding protein</fullName>
    </submittedName>
</protein>
<dbReference type="SUPFAM" id="SSF46689">
    <property type="entry name" value="Homeodomain-like"/>
    <property type="match status" value="2"/>
</dbReference>
<dbReference type="RefSeq" id="WP_292302585.1">
    <property type="nucleotide sequence ID" value="NZ_JBEPLM010000010.1"/>
</dbReference>
<dbReference type="InterPro" id="IPR037923">
    <property type="entry name" value="HTH-like"/>
</dbReference>
<organism evidence="5 6">
    <name type="scientific">Mesorhizobium shonense</name>
    <dbReference type="NCBI Taxonomy" id="1209948"/>
    <lineage>
        <taxon>Bacteria</taxon>
        <taxon>Pseudomonadati</taxon>
        <taxon>Pseudomonadota</taxon>
        <taxon>Alphaproteobacteria</taxon>
        <taxon>Hyphomicrobiales</taxon>
        <taxon>Phyllobacteriaceae</taxon>
        <taxon>Mesorhizobium</taxon>
    </lineage>
</organism>
<evidence type="ECO:0000256" key="3">
    <source>
        <dbReference type="ARBA" id="ARBA00023163"/>
    </source>
</evidence>
<keyword evidence="2" id="KW-0238">DNA-binding</keyword>
<dbReference type="InterPro" id="IPR018060">
    <property type="entry name" value="HTH_AraC"/>
</dbReference>
<keyword evidence="1" id="KW-0805">Transcription regulation</keyword>
<evidence type="ECO:0000313" key="5">
    <source>
        <dbReference type="EMBL" id="MET3595439.1"/>
    </source>
</evidence>
<evidence type="ECO:0000259" key="4">
    <source>
        <dbReference type="PROSITE" id="PS01124"/>
    </source>
</evidence>
<dbReference type="InterPro" id="IPR009057">
    <property type="entry name" value="Homeodomain-like_sf"/>
</dbReference>
<dbReference type="SUPFAM" id="SSF51215">
    <property type="entry name" value="Regulatory protein AraC"/>
    <property type="match status" value="1"/>
</dbReference>
<sequence>MNALSQDESASYFTAPVGGIECLSATFKRHRYQPHAHDTFVVGTLWHGTGTIFIRGRNHAVRAGDLTLYNPFEVHDGAPANDGFSYRVSYPSAALLREIASENTSFDRTGTPTFREPIVHDPRGAALFFAAHRLWEEKCSPMEAEEKLLAAYVYCLSVHAGVRFPLAGSERGPVARVVELLSERFAERLTLDDLAAEARLSRQRLIRAFHRRTGMSPHAFLINRRVDAAKAMLRSGLDPLSAAMATGFSDQAHLTRIFKARVGVPPGAYRAAFAA</sequence>
<evidence type="ECO:0000313" key="6">
    <source>
        <dbReference type="Proteomes" id="UP001549036"/>
    </source>
</evidence>
<dbReference type="EMBL" id="JBEPLM010000010">
    <property type="protein sequence ID" value="MET3595439.1"/>
    <property type="molecule type" value="Genomic_DNA"/>
</dbReference>
<dbReference type="Proteomes" id="UP001549036">
    <property type="component" value="Unassembled WGS sequence"/>
</dbReference>
<proteinExistence type="predicted"/>
<dbReference type="PROSITE" id="PS01124">
    <property type="entry name" value="HTH_ARAC_FAMILY_2"/>
    <property type="match status" value="1"/>
</dbReference>
<gene>
    <name evidence="5" type="ORF">ABID26_004851</name>
</gene>
<dbReference type="InterPro" id="IPR050204">
    <property type="entry name" value="AraC_XylS_family_regulators"/>
</dbReference>
<dbReference type="InterPro" id="IPR003313">
    <property type="entry name" value="AraC-bd"/>
</dbReference>
<dbReference type="Gene3D" id="1.10.10.60">
    <property type="entry name" value="Homeodomain-like"/>
    <property type="match status" value="1"/>
</dbReference>
<comment type="caution">
    <text evidence="5">The sequence shown here is derived from an EMBL/GenBank/DDBJ whole genome shotgun (WGS) entry which is preliminary data.</text>
</comment>
<reference evidence="5 6" key="1">
    <citation type="submission" date="2024-06" db="EMBL/GenBank/DDBJ databases">
        <title>Genomic Encyclopedia of Type Strains, Phase IV (KMG-IV): sequencing the most valuable type-strain genomes for metagenomic binning, comparative biology and taxonomic classification.</title>
        <authorList>
            <person name="Goeker M."/>
        </authorList>
    </citation>
    <scope>NUCLEOTIDE SEQUENCE [LARGE SCALE GENOMIC DNA]</scope>
    <source>
        <strain evidence="5 6">DSM 29846</strain>
    </source>
</reference>